<dbReference type="InterPro" id="IPR025049">
    <property type="entry name" value="Mfa-like_1"/>
</dbReference>
<feature type="signal peptide" evidence="1">
    <location>
        <begin position="1"/>
        <end position="17"/>
    </location>
</feature>
<dbReference type="EMBL" id="JACOOE010000001">
    <property type="protein sequence ID" value="MBC5603096.1"/>
    <property type="molecule type" value="Genomic_DNA"/>
</dbReference>
<evidence type="ECO:0000256" key="1">
    <source>
        <dbReference type="SAM" id="SignalP"/>
    </source>
</evidence>
<dbReference type="Gene3D" id="2.60.40.3570">
    <property type="match status" value="1"/>
</dbReference>
<evidence type="ECO:0000313" key="3">
    <source>
        <dbReference type="Proteomes" id="UP000600600"/>
    </source>
</evidence>
<organism evidence="2 3">
    <name type="scientific">Bacteroides difficilis</name>
    <dbReference type="NCBI Taxonomy" id="2763021"/>
    <lineage>
        <taxon>Bacteria</taxon>
        <taxon>Pseudomonadati</taxon>
        <taxon>Bacteroidota</taxon>
        <taxon>Bacteroidia</taxon>
        <taxon>Bacteroidales</taxon>
        <taxon>Bacteroidaceae</taxon>
        <taxon>Bacteroides</taxon>
    </lineage>
</organism>
<dbReference type="Gene3D" id="2.60.40.2620">
    <property type="entry name" value="Fimbrillin-like"/>
    <property type="match status" value="1"/>
</dbReference>
<keyword evidence="3" id="KW-1185">Reference proteome</keyword>
<comment type="caution">
    <text evidence="2">The sequence shown here is derived from an EMBL/GenBank/DDBJ whole genome shotgun (WGS) entry which is preliminary data.</text>
</comment>
<sequence length="262" mass="29057">MKQYRLFMLLASVFLLAGLNSCSHEEFSESTLPEKGLSLSLNVISSSYAPAGVENTGTRTSEEGYTTRFTSGDRIGILQIIAPDNGEKQYKNYCCTVGDDGNWSSDQPLIHQSGNVNYIAYYPYQKVNNEAELNAYLADFTPLQDQSTPEGYTNSDLMKGEGIVSNTTLTVTLQHLMALIVVEVQYPSDLAETSLVVSWEDGKILYPVVGQEGVFRYLVRPNVAISLEGGYPYYSGTQKFKIQAEVSELLPARYLLYKVDAE</sequence>
<name>A0ABR7C5L6_9BACE</name>
<dbReference type="InterPro" id="IPR042278">
    <property type="entry name" value="Mfa-like_1_N"/>
</dbReference>
<dbReference type="RefSeq" id="WP_186965982.1">
    <property type="nucleotide sequence ID" value="NZ_JACOOE010000001.1"/>
</dbReference>
<dbReference type="CDD" id="cd13120">
    <property type="entry name" value="BF2867_like_N"/>
    <property type="match status" value="1"/>
</dbReference>
<evidence type="ECO:0000313" key="2">
    <source>
        <dbReference type="EMBL" id="MBC5603096.1"/>
    </source>
</evidence>
<gene>
    <name evidence="2" type="ORF">H8S67_00175</name>
</gene>
<dbReference type="Proteomes" id="UP000600600">
    <property type="component" value="Unassembled WGS sequence"/>
</dbReference>
<accession>A0ABR7C5L6</accession>
<proteinExistence type="predicted"/>
<feature type="chain" id="PRO_5045714665" evidence="1">
    <location>
        <begin position="18"/>
        <end position="262"/>
    </location>
</feature>
<reference evidence="2 3" key="1">
    <citation type="submission" date="2020-08" db="EMBL/GenBank/DDBJ databases">
        <title>Genome public.</title>
        <authorList>
            <person name="Liu C."/>
            <person name="Sun Q."/>
        </authorList>
    </citation>
    <scope>NUCLEOTIDE SEQUENCE [LARGE SCALE GENOMIC DNA]</scope>
    <source>
        <strain evidence="2 3">M27</strain>
    </source>
</reference>
<protein>
    <submittedName>
        <fullName evidence="2">Fimbrillin family protein</fullName>
    </submittedName>
</protein>
<dbReference type="Pfam" id="PF13149">
    <property type="entry name" value="Mfa_like_1"/>
    <property type="match status" value="1"/>
</dbReference>
<keyword evidence="1" id="KW-0732">Signal</keyword>